<reference evidence="2" key="1">
    <citation type="journal article" date="2022" name="Mol. Ecol. Resour.">
        <title>The genomes of chicory, endive, great burdock and yacon provide insights into Asteraceae palaeo-polyploidization history and plant inulin production.</title>
        <authorList>
            <person name="Fan W."/>
            <person name="Wang S."/>
            <person name="Wang H."/>
            <person name="Wang A."/>
            <person name="Jiang F."/>
            <person name="Liu H."/>
            <person name="Zhao H."/>
            <person name="Xu D."/>
            <person name="Zhang Y."/>
        </authorList>
    </citation>
    <scope>NUCLEOTIDE SEQUENCE [LARGE SCALE GENOMIC DNA]</scope>
    <source>
        <strain evidence="2">cv. Yunnan</strain>
    </source>
</reference>
<name>A0ACB9GT51_9ASTR</name>
<comment type="caution">
    <text evidence="1">The sequence shown here is derived from an EMBL/GenBank/DDBJ whole genome shotgun (WGS) entry which is preliminary data.</text>
</comment>
<dbReference type="Proteomes" id="UP001056120">
    <property type="component" value="Linkage Group LG13"/>
</dbReference>
<sequence>MEWTRGPVLGRGSSATVSAATSTSGDVFAVKSVEFSQSESLRKEQHFLSILKSPHVVSYKGCDVTREQKNFVYNIFIDYMSGGSITDQINKRNGEGLTNSEIASYTRQIVEGLDYIHSNKVVHCDIKGGNILVQEDGGVKIGDFGCAKWDDQEAPVCGTPMFMAPEVARGEEQGFAADVWALGCTIIEMATGVSPWPNADDPVAILYRIAFSEEIPEIPNWISGQAKDFVSKCLTRDPRQRWTTKQLLDHPYVRKIDENSKQIACEKIGTDSPTSILDQDVWNSMEESSSTSSVGVEFAQSDSLSKSVRQRIKQLADKSEMPEWRCEKWESEWITIRMNGDGDGKATSGAVTGGGRWRWIES</sequence>
<accession>A0ACB9GT51</accession>
<protein>
    <submittedName>
        <fullName evidence="1">Uncharacterized protein</fullName>
    </submittedName>
</protein>
<gene>
    <name evidence="1" type="ORF">L1987_39974</name>
</gene>
<evidence type="ECO:0000313" key="2">
    <source>
        <dbReference type="Proteomes" id="UP001056120"/>
    </source>
</evidence>
<organism evidence="1 2">
    <name type="scientific">Smallanthus sonchifolius</name>
    <dbReference type="NCBI Taxonomy" id="185202"/>
    <lineage>
        <taxon>Eukaryota</taxon>
        <taxon>Viridiplantae</taxon>
        <taxon>Streptophyta</taxon>
        <taxon>Embryophyta</taxon>
        <taxon>Tracheophyta</taxon>
        <taxon>Spermatophyta</taxon>
        <taxon>Magnoliopsida</taxon>
        <taxon>eudicotyledons</taxon>
        <taxon>Gunneridae</taxon>
        <taxon>Pentapetalae</taxon>
        <taxon>asterids</taxon>
        <taxon>campanulids</taxon>
        <taxon>Asterales</taxon>
        <taxon>Asteraceae</taxon>
        <taxon>Asteroideae</taxon>
        <taxon>Heliantheae alliance</taxon>
        <taxon>Millerieae</taxon>
        <taxon>Smallanthus</taxon>
    </lineage>
</organism>
<reference evidence="1 2" key="2">
    <citation type="journal article" date="2022" name="Mol. Ecol. Resour.">
        <title>The genomes of chicory, endive, great burdock and yacon provide insights into Asteraceae paleo-polyploidization history and plant inulin production.</title>
        <authorList>
            <person name="Fan W."/>
            <person name="Wang S."/>
            <person name="Wang H."/>
            <person name="Wang A."/>
            <person name="Jiang F."/>
            <person name="Liu H."/>
            <person name="Zhao H."/>
            <person name="Xu D."/>
            <person name="Zhang Y."/>
        </authorList>
    </citation>
    <scope>NUCLEOTIDE SEQUENCE [LARGE SCALE GENOMIC DNA]</scope>
    <source>
        <strain evidence="2">cv. Yunnan</strain>
        <tissue evidence="1">Leaves</tissue>
    </source>
</reference>
<proteinExistence type="predicted"/>
<keyword evidence="2" id="KW-1185">Reference proteome</keyword>
<dbReference type="EMBL" id="CM042030">
    <property type="protein sequence ID" value="KAI3786358.1"/>
    <property type="molecule type" value="Genomic_DNA"/>
</dbReference>
<evidence type="ECO:0000313" key="1">
    <source>
        <dbReference type="EMBL" id="KAI3786358.1"/>
    </source>
</evidence>